<feature type="compositionally biased region" description="Low complexity" evidence="1">
    <location>
        <begin position="46"/>
        <end position="57"/>
    </location>
</feature>
<dbReference type="HOGENOM" id="CLU_1303533_0_0_11"/>
<evidence type="ECO:0000313" key="3">
    <source>
        <dbReference type="Proteomes" id="UP000007076"/>
    </source>
</evidence>
<dbReference type="PATRIC" id="fig|452652.3.peg.3961"/>
<accession>E4MZI7</accession>
<dbReference type="AlphaFoldDB" id="E4MZI7"/>
<organism evidence="2 3">
    <name type="scientific">Kitasatospora setae (strain ATCC 33774 / DSM 43861 / JCM 3304 / KCC A-0304 / NBRC 14216 / KM-6054)</name>
    <name type="common">Streptomyces setae</name>
    <dbReference type="NCBI Taxonomy" id="452652"/>
    <lineage>
        <taxon>Bacteria</taxon>
        <taxon>Bacillati</taxon>
        <taxon>Actinomycetota</taxon>
        <taxon>Actinomycetes</taxon>
        <taxon>Kitasatosporales</taxon>
        <taxon>Streptomycetaceae</taxon>
        <taxon>Kitasatospora</taxon>
    </lineage>
</organism>
<name>E4MZI7_KITSK</name>
<dbReference type="eggNOG" id="ENOG503210S">
    <property type="taxonomic scope" value="Bacteria"/>
</dbReference>
<feature type="compositionally biased region" description="Basic residues" evidence="1">
    <location>
        <begin position="8"/>
        <end position="22"/>
    </location>
</feature>
<evidence type="ECO:0000313" key="2">
    <source>
        <dbReference type="EMBL" id="BAJ29761.1"/>
    </source>
</evidence>
<dbReference type="Proteomes" id="UP000007076">
    <property type="component" value="Chromosome"/>
</dbReference>
<feature type="region of interest" description="Disordered" evidence="1">
    <location>
        <begin position="1"/>
        <end position="57"/>
    </location>
</feature>
<feature type="region of interest" description="Disordered" evidence="1">
    <location>
        <begin position="178"/>
        <end position="211"/>
    </location>
</feature>
<dbReference type="EMBL" id="AP010968">
    <property type="protein sequence ID" value="BAJ29761.1"/>
    <property type="molecule type" value="Genomic_DNA"/>
</dbReference>
<evidence type="ECO:0000256" key="1">
    <source>
        <dbReference type="SAM" id="MobiDB-lite"/>
    </source>
</evidence>
<proteinExistence type="predicted"/>
<dbReference type="STRING" id="452652.KSE_39650"/>
<keyword evidence="3" id="KW-1185">Reference proteome</keyword>
<dbReference type="KEGG" id="ksk:KSE_39650"/>
<feature type="compositionally biased region" description="Polar residues" evidence="1">
    <location>
        <begin position="181"/>
        <end position="192"/>
    </location>
</feature>
<feature type="compositionally biased region" description="Low complexity" evidence="1">
    <location>
        <begin position="199"/>
        <end position="211"/>
    </location>
</feature>
<protein>
    <submittedName>
        <fullName evidence="2">Uncharacterized protein</fullName>
    </submittedName>
</protein>
<gene>
    <name evidence="2" type="ordered locus">KSE_39650</name>
</gene>
<reference evidence="2 3" key="1">
    <citation type="journal article" date="2010" name="DNA Res.">
        <title>Genome sequence of Kitasatospora setae NBRC 14216T: an evolutionary snapshot of the family Streptomycetaceae.</title>
        <authorList>
            <person name="Ichikawa N."/>
            <person name="Oguchi A."/>
            <person name="Ikeda H."/>
            <person name="Ishikawa J."/>
            <person name="Kitani S."/>
            <person name="Watanabe Y."/>
            <person name="Nakamura S."/>
            <person name="Katano Y."/>
            <person name="Kishi E."/>
            <person name="Sasagawa M."/>
            <person name="Ankai A."/>
            <person name="Fukui S."/>
            <person name="Hashimoto Y."/>
            <person name="Kamata S."/>
            <person name="Otoguro M."/>
            <person name="Tanikawa S."/>
            <person name="Nihira T."/>
            <person name="Horinouchi S."/>
            <person name="Ohnishi Y."/>
            <person name="Hayakawa M."/>
            <person name="Kuzuyama T."/>
            <person name="Arisawa A."/>
            <person name="Nomoto F."/>
            <person name="Miura H."/>
            <person name="Takahashi Y."/>
            <person name="Fujita N."/>
        </authorList>
    </citation>
    <scope>NUCLEOTIDE SEQUENCE [LARGE SCALE GENOMIC DNA]</scope>
    <source>
        <strain evidence="3">ATCC 33774 / DSM 43861 / JCM 3304 / KCC A-0304 / NBRC 14216 / KM-6054</strain>
    </source>
</reference>
<sequence>MRTTRPSGRPRPRRPRPGRAGRLRPDDRPGSRGPVPASPTPTGQPAAEVAANARAAGARLHSATMAISLPGHDGGPLEGTFSADTDGGRTGHVAITGMGAAGTWFPDTPGDPLDSSSCCEPDLRIQRQAGLNEDGTPGRNLAAAAPRRVDGVPTGTVTPTDPRGLLVRYDIAAEGEPRVLSTESGAGNTTARFNGFDQPVRAAAPAAPRRG</sequence>